<dbReference type="Gramene" id="Pp3c9_17650V3.2">
    <property type="protein sequence ID" value="PAC:32911838.CDS.1"/>
    <property type="gene ID" value="Pp3c9_17650"/>
</dbReference>
<dbReference type="InterPro" id="IPR036869">
    <property type="entry name" value="J_dom_sf"/>
</dbReference>
<dbReference type="FunCoup" id="A0A2K1K3J3">
    <property type="interactions" value="1866"/>
</dbReference>
<dbReference type="InterPro" id="IPR021788">
    <property type="entry name" value="CPP1-like"/>
</dbReference>
<dbReference type="PANTHER" id="PTHR33372">
    <property type="match status" value="1"/>
</dbReference>
<accession>A0A2K1K3J3</accession>
<dbReference type="Proteomes" id="UP000006727">
    <property type="component" value="Chromosome 9"/>
</dbReference>
<gene>
    <name evidence="3" type="primary">LOC112286792</name>
    <name evidence="2" type="ORF">PHYPA_012829</name>
</gene>
<evidence type="ECO:0000313" key="2">
    <source>
        <dbReference type="EMBL" id="PNR48353.1"/>
    </source>
</evidence>
<dbReference type="Gramene" id="Pp3c9_17650V3.1">
    <property type="protein sequence ID" value="PAC:32911837.CDS.1"/>
    <property type="gene ID" value="Pp3c9_17650"/>
</dbReference>
<keyword evidence="1" id="KW-1133">Transmembrane helix</keyword>
<dbReference type="PaxDb" id="3218-PP1S78_7V6.1"/>
<feature type="transmembrane region" description="Helical" evidence="1">
    <location>
        <begin position="214"/>
        <end position="234"/>
    </location>
</feature>
<dbReference type="Pfam" id="PF11833">
    <property type="entry name" value="CPP1-like"/>
    <property type="match status" value="1"/>
</dbReference>
<reference evidence="3" key="3">
    <citation type="submission" date="2020-12" db="UniProtKB">
        <authorList>
            <consortium name="EnsemblPlants"/>
        </authorList>
    </citation>
    <scope>IDENTIFICATION</scope>
</reference>
<name>A0A2K1K3J3_PHYPA</name>
<dbReference type="EnsemblPlants" id="Pp3c9_17650V3.2">
    <property type="protein sequence ID" value="PAC:32911838.CDS.1"/>
    <property type="gene ID" value="Pp3c9_17650"/>
</dbReference>
<evidence type="ECO:0008006" key="5">
    <source>
        <dbReference type="Google" id="ProtNLM"/>
    </source>
</evidence>
<dbReference type="STRING" id="3218.A0A2K1K3J3"/>
<dbReference type="RefSeq" id="XP_024384830.1">
    <property type="nucleotide sequence ID" value="XM_024529062.2"/>
</dbReference>
<reference evidence="2 4" key="1">
    <citation type="journal article" date="2008" name="Science">
        <title>The Physcomitrella genome reveals evolutionary insights into the conquest of land by plants.</title>
        <authorList>
            <person name="Rensing S."/>
            <person name="Lang D."/>
            <person name="Zimmer A."/>
            <person name="Terry A."/>
            <person name="Salamov A."/>
            <person name="Shapiro H."/>
            <person name="Nishiyama T."/>
            <person name="Perroud P.-F."/>
            <person name="Lindquist E."/>
            <person name="Kamisugi Y."/>
            <person name="Tanahashi T."/>
            <person name="Sakakibara K."/>
            <person name="Fujita T."/>
            <person name="Oishi K."/>
            <person name="Shin-I T."/>
            <person name="Kuroki Y."/>
            <person name="Toyoda A."/>
            <person name="Suzuki Y."/>
            <person name="Hashimoto A."/>
            <person name="Yamaguchi K."/>
            <person name="Sugano A."/>
            <person name="Kohara Y."/>
            <person name="Fujiyama A."/>
            <person name="Anterola A."/>
            <person name="Aoki S."/>
            <person name="Ashton N."/>
            <person name="Barbazuk W.B."/>
            <person name="Barker E."/>
            <person name="Bennetzen J."/>
            <person name="Bezanilla M."/>
            <person name="Blankenship R."/>
            <person name="Cho S.H."/>
            <person name="Dutcher S."/>
            <person name="Estelle M."/>
            <person name="Fawcett J.A."/>
            <person name="Gundlach H."/>
            <person name="Hanada K."/>
            <person name="Heyl A."/>
            <person name="Hicks K.A."/>
            <person name="Hugh J."/>
            <person name="Lohr M."/>
            <person name="Mayer K."/>
            <person name="Melkozernov A."/>
            <person name="Murata T."/>
            <person name="Nelson D."/>
            <person name="Pils B."/>
            <person name="Prigge M."/>
            <person name="Reiss B."/>
            <person name="Renner T."/>
            <person name="Rombauts S."/>
            <person name="Rushton P."/>
            <person name="Sanderfoot A."/>
            <person name="Schween G."/>
            <person name="Shiu S.-H."/>
            <person name="Stueber K."/>
            <person name="Theodoulou F.L."/>
            <person name="Tu H."/>
            <person name="Van de Peer Y."/>
            <person name="Verrier P.J."/>
            <person name="Waters E."/>
            <person name="Wood A."/>
            <person name="Yang L."/>
            <person name="Cove D."/>
            <person name="Cuming A."/>
            <person name="Hasebe M."/>
            <person name="Lucas S."/>
            <person name="Mishler D.B."/>
            <person name="Reski R."/>
            <person name="Grigoriev I."/>
            <person name="Quatrano R.S."/>
            <person name="Boore J.L."/>
        </authorList>
    </citation>
    <scope>NUCLEOTIDE SEQUENCE [LARGE SCALE GENOMIC DNA]</scope>
    <source>
        <strain evidence="3 4">cv. Gransden 2004</strain>
    </source>
</reference>
<keyword evidence="4" id="KW-1185">Reference proteome</keyword>
<dbReference type="KEGG" id="ppp:112286792"/>
<dbReference type="OMA" id="LMAYVFM"/>
<dbReference type="GeneID" id="112286792"/>
<evidence type="ECO:0000313" key="4">
    <source>
        <dbReference type="Proteomes" id="UP000006727"/>
    </source>
</evidence>
<dbReference type="RefSeq" id="XP_024384829.1">
    <property type="nucleotide sequence ID" value="XM_024529061.2"/>
</dbReference>
<keyword evidence="1" id="KW-0812">Transmembrane</keyword>
<dbReference type="PANTHER" id="PTHR33372:SF2">
    <property type="entry name" value="PROTEIN CHAPERONE-LIKE PROTEIN OF POR1, CHLOROPLASTIC"/>
    <property type="match status" value="1"/>
</dbReference>
<feature type="transmembrane region" description="Helical" evidence="1">
    <location>
        <begin position="191"/>
        <end position="208"/>
    </location>
</feature>
<dbReference type="EMBL" id="ABEU02000009">
    <property type="protein sequence ID" value="PNR48353.1"/>
    <property type="molecule type" value="Genomic_DNA"/>
</dbReference>
<dbReference type="GO" id="GO:0031969">
    <property type="term" value="C:chloroplast membrane"/>
    <property type="evidence" value="ECO:0000318"/>
    <property type="project" value="GO_Central"/>
</dbReference>
<feature type="transmembrane region" description="Helical" evidence="1">
    <location>
        <begin position="275"/>
        <end position="292"/>
    </location>
</feature>
<dbReference type="OrthoDB" id="2014563at2759"/>
<dbReference type="SUPFAM" id="SSF46565">
    <property type="entry name" value="Chaperone J-domain"/>
    <property type="match status" value="1"/>
</dbReference>
<reference evidence="2 4" key="2">
    <citation type="journal article" date="2018" name="Plant J.">
        <title>The Physcomitrella patens chromosome-scale assembly reveals moss genome structure and evolution.</title>
        <authorList>
            <person name="Lang D."/>
            <person name="Ullrich K.K."/>
            <person name="Murat F."/>
            <person name="Fuchs J."/>
            <person name="Jenkins J."/>
            <person name="Haas F.B."/>
            <person name="Piednoel M."/>
            <person name="Gundlach H."/>
            <person name="Van Bel M."/>
            <person name="Meyberg R."/>
            <person name="Vives C."/>
            <person name="Morata J."/>
            <person name="Symeonidi A."/>
            <person name="Hiss M."/>
            <person name="Muchero W."/>
            <person name="Kamisugi Y."/>
            <person name="Saleh O."/>
            <person name="Blanc G."/>
            <person name="Decker E.L."/>
            <person name="van Gessel N."/>
            <person name="Grimwood J."/>
            <person name="Hayes R.D."/>
            <person name="Graham S.W."/>
            <person name="Gunter L.E."/>
            <person name="McDaniel S.F."/>
            <person name="Hoernstein S.N.W."/>
            <person name="Larsson A."/>
            <person name="Li F.W."/>
            <person name="Perroud P.F."/>
            <person name="Phillips J."/>
            <person name="Ranjan P."/>
            <person name="Rokshar D.S."/>
            <person name="Rothfels C.J."/>
            <person name="Schneider L."/>
            <person name="Shu S."/>
            <person name="Stevenson D.W."/>
            <person name="Thummler F."/>
            <person name="Tillich M."/>
            <person name="Villarreal Aguilar J.C."/>
            <person name="Widiez T."/>
            <person name="Wong G.K."/>
            <person name="Wymore A."/>
            <person name="Zhang Y."/>
            <person name="Zimmer A.D."/>
            <person name="Quatrano R.S."/>
            <person name="Mayer K.F.X."/>
            <person name="Goodstein D."/>
            <person name="Casacuberta J.M."/>
            <person name="Vandepoele K."/>
            <person name="Reski R."/>
            <person name="Cuming A.C."/>
            <person name="Tuskan G.A."/>
            <person name="Maumus F."/>
            <person name="Salse J."/>
            <person name="Schmutz J."/>
            <person name="Rensing S.A."/>
        </authorList>
    </citation>
    <scope>NUCLEOTIDE SEQUENCE [LARGE SCALE GENOMIC DNA]</scope>
    <source>
        <strain evidence="3 4">cv. Gransden 2004</strain>
    </source>
</reference>
<sequence>MAATYEKIVHHSLMGRACGFPSVNTTCEASKMMTVRGSKDLSCKRLVNLRHNLQSYGFPAPALRKFGSRQAMPKRLVCRAADATFGGAENMKPPVFPRRNVRDPFKLLGLSSDASEEEIREAKNYLTEQYHGHEYSREAIEAAYEKIIMHSYRVRKASKINLKTNLKKKVEESPPWVRAILNMVEVPNKTIIGQRAALFFLLGVWSVFNPAEGGPAFQVAVSLAACVYFINLRLKSLGRAFMLGLSSLVVGWVFGSVLIPVIPSQLIPRAWSLELSTALVSYVFLWFSCTFLR</sequence>
<dbReference type="AlphaFoldDB" id="A0A2K1K3J3"/>
<proteinExistence type="predicted"/>
<feature type="transmembrane region" description="Helical" evidence="1">
    <location>
        <begin position="241"/>
        <end position="263"/>
    </location>
</feature>
<dbReference type="EnsemblPlants" id="Pp3c9_17650V3.1">
    <property type="protein sequence ID" value="PAC:32911837.CDS.1"/>
    <property type="gene ID" value="Pp3c9_17650"/>
</dbReference>
<keyword evidence="1" id="KW-0472">Membrane</keyword>
<organism evidence="2">
    <name type="scientific">Physcomitrium patens</name>
    <name type="common">Spreading-leaved earth moss</name>
    <name type="synonym">Physcomitrella patens</name>
    <dbReference type="NCBI Taxonomy" id="3218"/>
    <lineage>
        <taxon>Eukaryota</taxon>
        <taxon>Viridiplantae</taxon>
        <taxon>Streptophyta</taxon>
        <taxon>Embryophyta</taxon>
        <taxon>Bryophyta</taxon>
        <taxon>Bryophytina</taxon>
        <taxon>Bryopsida</taxon>
        <taxon>Funariidae</taxon>
        <taxon>Funariales</taxon>
        <taxon>Funariaceae</taxon>
        <taxon>Physcomitrium</taxon>
    </lineage>
</organism>
<protein>
    <recommendedName>
        <fullName evidence="5">J domain-containing protein</fullName>
    </recommendedName>
</protein>
<evidence type="ECO:0000256" key="1">
    <source>
        <dbReference type="SAM" id="Phobius"/>
    </source>
</evidence>
<evidence type="ECO:0000313" key="3">
    <source>
        <dbReference type="EnsemblPlants" id="PAC:32911837.CDS.1"/>
    </source>
</evidence>